<feature type="compositionally biased region" description="Basic and acidic residues" evidence="1">
    <location>
        <begin position="575"/>
        <end position="584"/>
    </location>
</feature>
<feature type="region of interest" description="Disordered" evidence="1">
    <location>
        <begin position="1055"/>
        <end position="1094"/>
    </location>
</feature>
<evidence type="ECO:0000313" key="3">
    <source>
        <dbReference type="Proteomes" id="UP000007264"/>
    </source>
</evidence>
<feature type="region of interest" description="Disordered" evidence="1">
    <location>
        <begin position="785"/>
        <end position="954"/>
    </location>
</feature>
<dbReference type="AlphaFoldDB" id="I0YXS7"/>
<organism evidence="2 3">
    <name type="scientific">Coccomyxa subellipsoidea (strain C-169)</name>
    <name type="common">Green microalga</name>
    <dbReference type="NCBI Taxonomy" id="574566"/>
    <lineage>
        <taxon>Eukaryota</taxon>
        <taxon>Viridiplantae</taxon>
        <taxon>Chlorophyta</taxon>
        <taxon>core chlorophytes</taxon>
        <taxon>Trebouxiophyceae</taxon>
        <taxon>Trebouxiophyceae incertae sedis</taxon>
        <taxon>Coccomyxaceae</taxon>
        <taxon>Coccomyxa</taxon>
        <taxon>Coccomyxa subellipsoidea</taxon>
    </lineage>
</organism>
<feature type="compositionally biased region" description="Basic and acidic residues" evidence="1">
    <location>
        <begin position="391"/>
        <end position="400"/>
    </location>
</feature>
<feature type="compositionally biased region" description="Basic and acidic residues" evidence="1">
    <location>
        <begin position="706"/>
        <end position="718"/>
    </location>
</feature>
<feature type="compositionally biased region" description="Polar residues" evidence="1">
    <location>
        <begin position="523"/>
        <end position="532"/>
    </location>
</feature>
<sequence>MSHFDADCRLNRLSLKRKLSSRADTRTHVPLTSAAASLPAPLPDSADTAVADLLALPAHAFGESGSDAAALGGEDMSRRGVAAPSTSGRVTHPIPSGRPGISARFKPPGQLAQATGYGGDPGPPPGWKPRQKDYASFDMLDDLPDFAAVAPLDDPGGACAPAAATNAAAGDADTGPAAGLQPEPARKRQWKSKPFVPPRPLDRFLLAARGEGSEAGTVPKGGTARAAYGERLQSSLAEADSSRDRDSSEGGGAPDGLEESLPEPSSHDLQYPDLDRSGTAPNRALATDESSRGQGALLAASDPCPSAQQERQRSADRDLSRMHGSAVSFDKMDEMPSAQRAESHRTPLAGSGGLETPRDADAVPARGASRLAESGQATGSSTQRRRQLKRIYSDDPREDSLLQGPGNQPAAVLDEDEDLLEDLSFLRGDPVEAAAAPSDRATLLGDASHSSAEAVTLVKEPKLSFASRLSRATRSEQPASTRLDDDVVPDTEDPFAAEPRVEAHPDSDASAEQPDGATLLPRGQQSGSQPMSDNLHGSDGEPGSPGGDMDSRRTGGVGDEAEAAPNRRAFKRLRKADGASHERPAAGIRSLEDWTDDEDAEDDRRPPSAQYAAGQQVEEARKGANPFARATKRQAQEPALAFHARPAAPAKAAANHLSTTDIRSVLLAPRASRQERPGGAQDVATEAAAYEEIIDLAADSSDDDETAARDTHAAEQRRPQQAKRKGVLQLPPHPASLGGGPAMLSRPTAMTPAGSGRQGAARKPGDRSYLGAYSAADIAEGRFPAAGSRPAAAEQPGAAAALKLPRHNDREQNQAVATADHYHDAYGGSNATYGQRDDRGKGKQPVAEADDYEDDYGGGYGGDRGVASGRWGGSGAEFGRDAGQEEWEEWRDPSDEAGPSYASPQRRRQPQAREQQWQQPAGGWDRDCGGAPSAAAAQAAGPSGTGNGEPWWTRLEDFVPVEAMRGGRDPRQGSISDGSIVHIDYRAQFSGVAPPKQKSTRGAGSSGGRAASGGADRGRERSEAPAAAGHWITEYHRHGPVKVYVTAAGMRLTGKAAYKASQKSNPSAPVPKEVKAKRPGKSGTWRSIKAKRRK</sequence>
<comment type="caution">
    <text evidence="2">The sequence shown here is derived from an EMBL/GenBank/DDBJ whole genome shotgun (WGS) entry which is preliminary data.</text>
</comment>
<feature type="compositionally biased region" description="Low complexity" evidence="1">
    <location>
        <begin position="929"/>
        <end position="942"/>
    </location>
</feature>
<feature type="region of interest" description="Disordered" evidence="1">
    <location>
        <begin position="986"/>
        <end position="1031"/>
    </location>
</feature>
<dbReference type="Proteomes" id="UP000007264">
    <property type="component" value="Unassembled WGS sequence"/>
</dbReference>
<keyword evidence="3" id="KW-1185">Reference proteome</keyword>
<feature type="compositionally biased region" description="Low complexity" evidence="1">
    <location>
        <begin position="638"/>
        <end position="654"/>
    </location>
</feature>
<evidence type="ECO:0000256" key="1">
    <source>
        <dbReference type="SAM" id="MobiDB-lite"/>
    </source>
</evidence>
<dbReference type="eggNOG" id="ENOG502SWD7">
    <property type="taxonomic scope" value="Eukaryota"/>
</dbReference>
<dbReference type="RefSeq" id="XP_005647740.1">
    <property type="nucleotide sequence ID" value="XM_005647683.1"/>
</dbReference>
<feature type="compositionally biased region" description="Gly residues" evidence="1">
    <location>
        <begin position="857"/>
        <end position="876"/>
    </location>
</feature>
<reference evidence="2 3" key="1">
    <citation type="journal article" date="2012" name="Genome Biol.">
        <title>The genome of the polar eukaryotic microalga coccomyxa subellipsoidea reveals traits of cold adaptation.</title>
        <authorList>
            <person name="Blanc G."/>
            <person name="Agarkova I."/>
            <person name="Grimwood J."/>
            <person name="Kuo A."/>
            <person name="Brueggeman A."/>
            <person name="Dunigan D."/>
            <person name="Gurnon J."/>
            <person name="Ladunga I."/>
            <person name="Lindquist E."/>
            <person name="Lucas S."/>
            <person name="Pangilinan J."/>
            <person name="Proschold T."/>
            <person name="Salamov A."/>
            <person name="Schmutz J."/>
            <person name="Weeks D."/>
            <person name="Yamada T."/>
            <person name="Claverie J.M."/>
            <person name="Grigoriev I."/>
            <person name="Van Etten J."/>
            <person name="Lomsadze A."/>
            <person name="Borodovsky M."/>
        </authorList>
    </citation>
    <scope>NUCLEOTIDE SEQUENCE [LARGE SCALE GENOMIC DNA]</scope>
    <source>
        <strain evidence="2 3">C-169</strain>
    </source>
</reference>
<gene>
    <name evidence="2" type="ORF">COCSUDRAFT_63555</name>
</gene>
<dbReference type="GeneID" id="17041184"/>
<feature type="region of interest" description="Disordered" evidence="1">
    <location>
        <begin position="696"/>
        <end position="767"/>
    </location>
</feature>
<feature type="compositionally biased region" description="Acidic residues" evidence="1">
    <location>
        <begin position="486"/>
        <end position="495"/>
    </location>
</feature>
<feature type="compositionally biased region" description="Basic and acidic residues" evidence="1">
    <location>
        <begin position="310"/>
        <end position="321"/>
    </location>
</feature>
<feature type="region of interest" description="Disordered" evidence="1">
    <location>
        <begin position="168"/>
        <end position="410"/>
    </location>
</feature>
<feature type="compositionally biased region" description="Low complexity" evidence="1">
    <location>
        <begin position="791"/>
        <end position="801"/>
    </location>
</feature>
<name>I0YXS7_COCSC</name>
<feature type="compositionally biased region" description="Low complexity" evidence="1">
    <location>
        <begin position="912"/>
        <end position="921"/>
    </location>
</feature>
<dbReference type="KEGG" id="csl:COCSUDRAFT_63555"/>
<feature type="region of interest" description="Disordered" evidence="1">
    <location>
        <begin position="78"/>
        <end position="132"/>
    </location>
</feature>
<feature type="compositionally biased region" description="Low complexity" evidence="1">
    <location>
        <begin position="168"/>
        <end position="179"/>
    </location>
</feature>
<proteinExistence type="predicted"/>
<protein>
    <submittedName>
        <fullName evidence="2">Uncharacterized protein</fullName>
    </submittedName>
</protein>
<feature type="region of interest" description="Disordered" evidence="1">
    <location>
        <begin position="458"/>
        <end position="659"/>
    </location>
</feature>
<dbReference type="EMBL" id="AGSI01000008">
    <property type="protein sequence ID" value="EIE23196.1"/>
    <property type="molecule type" value="Genomic_DNA"/>
</dbReference>
<evidence type="ECO:0000313" key="2">
    <source>
        <dbReference type="EMBL" id="EIE23196.1"/>
    </source>
</evidence>
<dbReference type="OrthoDB" id="552616at2759"/>
<accession>I0YXS7</accession>
<feature type="compositionally biased region" description="Polar residues" evidence="1">
    <location>
        <begin position="470"/>
        <end position="480"/>
    </location>
</feature>